<proteinExistence type="predicted"/>
<organism evidence="1">
    <name type="scientific">Arundo donax</name>
    <name type="common">Giant reed</name>
    <name type="synonym">Donax arundinaceus</name>
    <dbReference type="NCBI Taxonomy" id="35708"/>
    <lineage>
        <taxon>Eukaryota</taxon>
        <taxon>Viridiplantae</taxon>
        <taxon>Streptophyta</taxon>
        <taxon>Embryophyta</taxon>
        <taxon>Tracheophyta</taxon>
        <taxon>Spermatophyta</taxon>
        <taxon>Magnoliopsida</taxon>
        <taxon>Liliopsida</taxon>
        <taxon>Poales</taxon>
        <taxon>Poaceae</taxon>
        <taxon>PACMAD clade</taxon>
        <taxon>Arundinoideae</taxon>
        <taxon>Arundineae</taxon>
        <taxon>Arundo</taxon>
    </lineage>
</organism>
<sequence length="26" mass="3016">MENYQVYFGIQPPQSVVHLFGDCCKI</sequence>
<evidence type="ECO:0000313" key="1">
    <source>
        <dbReference type="EMBL" id="JAD45065.1"/>
    </source>
</evidence>
<name>A0A0A9A7T9_ARUDO</name>
<dbReference type="EMBL" id="GBRH01252830">
    <property type="protein sequence ID" value="JAD45065.1"/>
    <property type="molecule type" value="Transcribed_RNA"/>
</dbReference>
<dbReference type="AlphaFoldDB" id="A0A0A9A7T9"/>
<reference evidence="1" key="1">
    <citation type="submission" date="2014-09" db="EMBL/GenBank/DDBJ databases">
        <authorList>
            <person name="Magalhaes I.L.F."/>
            <person name="Oliveira U."/>
            <person name="Santos F.R."/>
            <person name="Vidigal T.H.D.A."/>
            <person name="Brescovit A.D."/>
            <person name="Santos A.J."/>
        </authorList>
    </citation>
    <scope>NUCLEOTIDE SEQUENCE</scope>
    <source>
        <tissue evidence="1">Shoot tissue taken approximately 20 cm above the soil surface</tissue>
    </source>
</reference>
<accession>A0A0A9A7T9</accession>
<protein>
    <submittedName>
        <fullName evidence="1">Uncharacterized protein</fullName>
    </submittedName>
</protein>
<reference evidence="1" key="2">
    <citation type="journal article" date="2015" name="Data Brief">
        <title>Shoot transcriptome of the giant reed, Arundo donax.</title>
        <authorList>
            <person name="Barrero R.A."/>
            <person name="Guerrero F.D."/>
            <person name="Moolhuijzen P."/>
            <person name="Goolsby J.A."/>
            <person name="Tidwell J."/>
            <person name="Bellgard S.E."/>
            <person name="Bellgard M.I."/>
        </authorList>
    </citation>
    <scope>NUCLEOTIDE SEQUENCE</scope>
    <source>
        <tissue evidence="1">Shoot tissue taken approximately 20 cm above the soil surface</tissue>
    </source>
</reference>